<accession>J4HW72</accession>
<evidence type="ECO:0000313" key="13">
    <source>
        <dbReference type="EMBL" id="CCM01757.1"/>
    </source>
</evidence>
<keyword evidence="14" id="KW-1185">Reference proteome</keyword>
<feature type="binding site" evidence="8">
    <location>
        <begin position="570"/>
        <end position="571"/>
    </location>
    <ligand>
        <name>FAD</name>
        <dbReference type="ChEBI" id="CHEBI:57692"/>
    </ligand>
</feature>
<evidence type="ECO:0000256" key="7">
    <source>
        <dbReference type="PIRSR" id="PIRSR000137-1"/>
    </source>
</evidence>
<feature type="domain" description="Glucose-methanol-choline oxidoreductase N-terminal" evidence="12">
    <location>
        <begin position="273"/>
        <end position="287"/>
    </location>
</feature>
<feature type="transmembrane region" description="Helical" evidence="10">
    <location>
        <begin position="346"/>
        <end position="369"/>
    </location>
</feature>
<dbReference type="EMBL" id="HE797048">
    <property type="protein sequence ID" value="CCM01757.1"/>
    <property type="molecule type" value="Genomic_DNA"/>
</dbReference>
<evidence type="ECO:0000313" key="14">
    <source>
        <dbReference type="Proteomes" id="UP000006352"/>
    </source>
</evidence>
<keyword evidence="6" id="KW-0560">Oxidoreductase</keyword>
<evidence type="ECO:0000256" key="1">
    <source>
        <dbReference type="ARBA" id="ARBA00001974"/>
    </source>
</evidence>
<dbReference type="GO" id="GO:0050660">
    <property type="term" value="F:flavin adenine dinucleotide binding"/>
    <property type="evidence" value="ECO:0007669"/>
    <property type="project" value="InterPro"/>
</dbReference>
<dbReference type="RefSeq" id="XP_012181040.1">
    <property type="nucleotide sequence ID" value="XM_012325650.1"/>
</dbReference>
<feature type="domain" description="Glucose-methanol-choline oxidoreductase N-terminal" evidence="11">
    <location>
        <begin position="82"/>
        <end position="105"/>
    </location>
</feature>
<dbReference type="PIRSF" id="PIRSF000137">
    <property type="entry name" value="Alcohol_oxidase"/>
    <property type="match status" value="1"/>
</dbReference>
<dbReference type="Pfam" id="PF05199">
    <property type="entry name" value="GMC_oxred_C"/>
    <property type="match status" value="1"/>
</dbReference>
<keyword evidence="10" id="KW-1133">Transmembrane helix</keyword>
<sequence>MLVSLEQVANKFFDYVICGGGTAGLTLAVRLSEDTDKSVLVLEAGGSHIDDMSILRPASWGTHFGNDTQCWAYKTLDQYNRGKGLGGSSGINFMCWTKPPADEIDDIERLGNPGWNWANQEKYLSRTEGFIPPSVDVQKQNNMHLDTWRIGKTGPLKVAYPGTIPEGERKVQQTLLNAGLPVANCPLNGDPTGVFFSPCTYDPNTHTRSYATTAHYLPCRERDNLFILIGASANRVLTETTDNGKETVIAVEFEYSDQTCAVNVRKEAILSAGSLQSPHLLELSGIGQKGVLAKIGVPQKVDLPGVGENVQEHYHVGVAYELRDDVDFDTVDQLRDPSVLAKHLQLHASGTGLFTMGIIGFAFVPLYMISDKADAIYKTIEEKITTNKDMYPPGLYEQYKVQLERLRKGAPGCEFITFPGYMSATKPPVEGKRYVSIISAMNHCFSRGVIHSASVDPRKDPEMDPRYFEESVDLDIFCEMAKFARGLAQVSPLKDMIAHELNPGSEIQNEAQIRDWVKNSFMSTWHTASSCSMLPRENGGVVDPSLKVYGTNNLRVVDLSVLPLHFASHPQSTVYAIAEQAADIIKGKFNSSDAGAVD</sequence>
<evidence type="ECO:0000256" key="2">
    <source>
        <dbReference type="ARBA" id="ARBA00010790"/>
    </source>
</evidence>
<dbReference type="Proteomes" id="UP000006352">
    <property type="component" value="Unassembled WGS sequence"/>
</dbReference>
<dbReference type="HOGENOM" id="CLU_002865_6_0_1"/>
<dbReference type="OrthoDB" id="269227at2759"/>
<dbReference type="Pfam" id="PF00732">
    <property type="entry name" value="GMC_oxred_N"/>
    <property type="match status" value="1"/>
</dbReference>
<dbReference type="InterPro" id="IPR007867">
    <property type="entry name" value="GMC_OxRtase_C"/>
</dbReference>
<protein>
    <recommendedName>
        <fullName evidence="11 12">Glucose-methanol-choline oxidoreductase N-terminal domain-containing protein</fullName>
    </recommendedName>
</protein>
<evidence type="ECO:0000256" key="8">
    <source>
        <dbReference type="PIRSR" id="PIRSR000137-2"/>
    </source>
</evidence>
<evidence type="ECO:0000256" key="9">
    <source>
        <dbReference type="RuleBase" id="RU003968"/>
    </source>
</evidence>
<dbReference type="InterPro" id="IPR012132">
    <property type="entry name" value="GMC_OxRdtase"/>
</dbReference>
<dbReference type="Gene3D" id="3.50.50.60">
    <property type="entry name" value="FAD/NAD(P)-binding domain"/>
    <property type="match status" value="1"/>
</dbReference>
<gene>
    <name evidence="13" type="ORF">FIBRA_03823</name>
</gene>
<dbReference type="GO" id="GO:0016614">
    <property type="term" value="F:oxidoreductase activity, acting on CH-OH group of donors"/>
    <property type="evidence" value="ECO:0007669"/>
    <property type="project" value="InterPro"/>
</dbReference>
<dbReference type="InParanoid" id="J4HW72"/>
<evidence type="ECO:0000259" key="12">
    <source>
        <dbReference type="PROSITE" id="PS00624"/>
    </source>
</evidence>
<reference evidence="13 14" key="1">
    <citation type="journal article" date="2012" name="Appl. Environ. Microbiol.">
        <title>Short-read sequencing for genomic analysis of the brown rot fungus Fibroporia radiculosa.</title>
        <authorList>
            <person name="Tang J.D."/>
            <person name="Perkins A.D."/>
            <person name="Sonstegard T.S."/>
            <person name="Schroeder S.G."/>
            <person name="Burgess S.C."/>
            <person name="Diehl S.V."/>
        </authorList>
    </citation>
    <scope>NUCLEOTIDE SEQUENCE [LARGE SCALE GENOMIC DNA]</scope>
    <source>
        <strain evidence="13 14">TFFH 294</strain>
    </source>
</reference>
<keyword evidence="10" id="KW-0812">Transmembrane</keyword>
<dbReference type="PANTHER" id="PTHR11552">
    <property type="entry name" value="GLUCOSE-METHANOL-CHOLINE GMC OXIDOREDUCTASE"/>
    <property type="match status" value="1"/>
</dbReference>
<keyword evidence="3 9" id="KW-0285">Flavoprotein</keyword>
<dbReference type="SUPFAM" id="SSF51905">
    <property type="entry name" value="FAD/NAD(P)-binding domain"/>
    <property type="match status" value="1"/>
</dbReference>
<comment type="cofactor">
    <cofactor evidence="1 8">
        <name>FAD</name>
        <dbReference type="ChEBI" id="CHEBI:57692"/>
    </cofactor>
</comment>
<evidence type="ECO:0000256" key="4">
    <source>
        <dbReference type="ARBA" id="ARBA00022729"/>
    </source>
</evidence>
<dbReference type="PROSITE" id="PS00623">
    <property type="entry name" value="GMC_OXRED_1"/>
    <property type="match status" value="1"/>
</dbReference>
<name>J4HW72_9APHY</name>
<feature type="binding site" evidence="8">
    <location>
        <begin position="525"/>
        <end position="526"/>
    </location>
    <ligand>
        <name>FAD</name>
        <dbReference type="ChEBI" id="CHEBI:57692"/>
    </ligand>
</feature>
<evidence type="ECO:0000256" key="3">
    <source>
        <dbReference type="ARBA" id="ARBA00022630"/>
    </source>
</evidence>
<dbReference type="STRING" id="599839.J4HW72"/>
<proteinExistence type="inferred from homology"/>
<evidence type="ECO:0000256" key="6">
    <source>
        <dbReference type="ARBA" id="ARBA00023002"/>
    </source>
</evidence>
<feature type="active site" description="Proton acceptor" evidence="7">
    <location>
        <position position="569"/>
    </location>
</feature>
<comment type="similarity">
    <text evidence="2 9">Belongs to the GMC oxidoreductase family.</text>
</comment>
<evidence type="ECO:0000256" key="10">
    <source>
        <dbReference type="SAM" id="Phobius"/>
    </source>
</evidence>
<dbReference type="PANTHER" id="PTHR11552:SF201">
    <property type="entry name" value="GLUCOSE-METHANOL-CHOLINE OXIDOREDUCTASE N-TERMINAL DOMAIN-CONTAINING PROTEIN"/>
    <property type="match status" value="1"/>
</dbReference>
<keyword evidence="10" id="KW-0472">Membrane</keyword>
<organism evidence="13 14">
    <name type="scientific">Fibroporia radiculosa</name>
    <dbReference type="NCBI Taxonomy" id="599839"/>
    <lineage>
        <taxon>Eukaryota</taxon>
        <taxon>Fungi</taxon>
        <taxon>Dikarya</taxon>
        <taxon>Basidiomycota</taxon>
        <taxon>Agaricomycotina</taxon>
        <taxon>Agaricomycetes</taxon>
        <taxon>Polyporales</taxon>
        <taxon>Fibroporiaceae</taxon>
        <taxon>Fibroporia</taxon>
    </lineage>
</organism>
<dbReference type="InterPro" id="IPR036188">
    <property type="entry name" value="FAD/NAD-bd_sf"/>
</dbReference>
<evidence type="ECO:0000259" key="11">
    <source>
        <dbReference type="PROSITE" id="PS00623"/>
    </source>
</evidence>
<dbReference type="AlphaFoldDB" id="J4HW72"/>
<keyword evidence="4" id="KW-0732">Signal</keyword>
<dbReference type="PROSITE" id="PS00624">
    <property type="entry name" value="GMC_OXRED_2"/>
    <property type="match status" value="1"/>
</dbReference>
<keyword evidence="5 8" id="KW-0274">FAD</keyword>
<dbReference type="GeneID" id="24096668"/>
<dbReference type="InterPro" id="IPR000172">
    <property type="entry name" value="GMC_OxRdtase_N"/>
</dbReference>
<dbReference type="SUPFAM" id="SSF54373">
    <property type="entry name" value="FAD-linked reductases, C-terminal domain"/>
    <property type="match status" value="1"/>
</dbReference>
<dbReference type="Gene3D" id="3.30.560.10">
    <property type="entry name" value="Glucose Oxidase, domain 3"/>
    <property type="match status" value="1"/>
</dbReference>
<feature type="active site" description="Proton donor" evidence="7">
    <location>
        <position position="526"/>
    </location>
</feature>
<evidence type="ECO:0000256" key="5">
    <source>
        <dbReference type="ARBA" id="ARBA00022827"/>
    </source>
</evidence>